<evidence type="ECO:0000256" key="2">
    <source>
        <dbReference type="ARBA" id="ARBA00022490"/>
    </source>
</evidence>
<protein>
    <recommendedName>
        <fullName evidence="9">C2H2-type domain-containing protein</fullName>
    </recommendedName>
</protein>
<keyword evidence="5" id="KW-0677">Repeat</keyword>
<dbReference type="Pfam" id="PF12756">
    <property type="entry name" value="zf-C2H2_2"/>
    <property type="match status" value="1"/>
</dbReference>
<dbReference type="AlphaFoldDB" id="A0ABD0YSL8"/>
<dbReference type="GO" id="GO:0042273">
    <property type="term" value="P:ribosomal large subunit biogenesis"/>
    <property type="evidence" value="ECO:0007669"/>
    <property type="project" value="UniProtKB-ARBA"/>
</dbReference>
<evidence type="ECO:0000256" key="4">
    <source>
        <dbReference type="ARBA" id="ARBA00022723"/>
    </source>
</evidence>
<dbReference type="PANTHER" id="PTHR13182">
    <property type="entry name" value="ZINC FINGER PROTEIN 622"/>
    <property type="match status" value="1"/>
</dbReference>
<dbReference type="SUPFAM" id="SSF57667">
    <property type="entry name" value="beta-beta-alpha zinc fingers"/>
    <property type="match status" value="3"/>
</dbReference>
<proteinExistence type="inferred from homology"/>
<evidence type="ECO:0000256" key="7">
    <source>
        <dbReference type="ARBA" id="ARBA00022833"/>
    </source>
</evidence>
<keyword evidence="3" id="KW-0690">Ribosome biogenesis</keyword>
<feature type="domain" description="C2H2-type" evidence="9">
    <location>
        <begin position="71"/>
        <end position="93"/>
    </location>
</feature>
<dbReference type="Proteomes" id="UP001558652">
    <property type="component" value="Unassembled WGS sequence"/>
</dbReference>
<feature type="domain" description="C2H2-type" evidence="9">
    <location>
        <begin position="8"/>
        <end position="30"/>
    </location>
</feature>
<dbReference type="Gene3D" id="3.30.160.60">
    <property type="entry name" value="Classic Zinc Finger"/>
    <property type="match status" value="1"/>
</dbReference>
<dbReference type="InterPro" id="IPR036236">
    <property type="entry name" value="Znf_C2H2_sf"/>
</dbReference>
<accession>A0ABD0YSL8</accession>
<reference evidence="10 11" key="1">
    <citation type="submission" date="2024-07" db="EMBL/GenBank/DDBJ databases">
        <title>Chromosome-level genome assembly of the water stick insect Ranatra chinensis (Heteroptera: Nepidae).</title>
        <authorList>
            <person name="Liu X."/>
        </authorList>
    </citation>
    <scope>NUCLEOTIDE SEQUENCE [LARGE SCALE GENOMIC DNA]</scope>
    <source>
        <strain evidence="10">Cailab_2021Rc</strain>
        <tissue evidence="10">Muscle</tissue>
    </source>
</reference>
<evidence type="ECO:0000313" key="11">
    <source>
        <dbReference type="Proteomes" id="UP001558652"/>
    </source>
</evidence>
<comment type="subcellular location">
    <subcellularLocation>
        <location evidence="1">Cytoplasm</location>
    </subcellularLocation>
</comment>
<dbReference type="InterPro" id="IPR013087">
    <property type="entry name" value="Znf_C2H2_type"/>
</dbReference>
<dbReference type="GO" id="GO:0005737">
    <property type="term" value="C:cytoplasm"/>
    <property type="evidence" value="ECO:0007669"/>
    <property type="project" value="UniProtKB-SubCell"/>
</dbReference>
<dbReference type="InterPro" id="IPR041661">
    <property type="entry name" value="ZN622/Rei1/Reh1_Znf-C2H2"/>
</dbReference>
<evidence type="ECO:0000259" key="9">
    <source>
        <dbReference type="PROSITE" id="PS00028"/>
    </source>
</evidence>
<dbReference type="PROSITE" id="PS00028">
    <property type="entry name" value="ZINC_FINGER_C2H2_1"/>
    <property type="match status" value="3"/>
</dbReference>
<name>A0ABD0YSL8_9HEMI</name>
<organism evidence="10 11">
    <name type="scientific">Ranatra chinensis</name>
    <dbReference type="NCBI Taxonomy" id="642074"/>
    <lineage>
        <taxon>Eukaryota</taxon>
        <taxon>Metazoa</taxon>
        <taxon>Ecdysozoa</taxon>
        <taxon>Arthropoda</taxon>
        <taxon>Hexapoda</taxon>
        <taxon>Insecta</taxon>
        <taxon>Pterygota</taxon>
        <taxon>Neoptera</taxon>
        <taxon>Paraneoptera</taxon>
        <taxon>Hemiptera</taxon>
        <taxon>Heteroptera</taxon>
        <taxon>Panheteroptera</taxon>
        <taxon>Nepomorpha</taxon>
        <taxon>Nepidae</taxon>
        <taxon>Ranatrinae</taxon>
        <taxon>Ranatra</taxon>
    </lineage>
</organism>
<dbReference type="InterPro" id="IPR022755">
    <property type="entry name" value="Znf_C2H2_jaz"/>
</dbReference>
<dbReference type="GO" id="GO:0008270">
    <property type="term" value="F:zinc ion binding"/>
    <property type="evidence" value="ECO:0007669"/>
    <property type="project" value="UniProtKB-KW"/>
</dbReference>
<dbReference type="Pfam" id="PF12171">
    <property type="entry name" value="zf-C2H2_jaz"/>
    <property type="match status" value="1"/>
</dbReference>
<keyword evidence="4" id="KW-0479">Metal-binding</keyword>
<dbReference type="EMBL" id="JBFDAA010000003">
    <property type="protein sequence ID" value="KAL1138960.1"/>
    <property type="molecule type" value="Genomic_DNA"/>
</dbReference>
<keyword evidence="6" id="KW-0863">Zinc-finger</keyword>
<comment type="similarity">
    <text evidence="8">Belongs to the REI1 family.</text>
</comment>
<dbReference type="InterPro" id="IPR040025">
    <property type="entry name" value="Znf622/Rei1/Reh1"/>
</dbReference>
<keyword evidence="11" id="KW-1185">Reference proteome</keyword>
<dbReference type="SMART" id="SM00355">
    <property type="entry name" value="ZnF_C2H2"/>
    <property type="match status" value="4"/>
</dbReference>
<dbReference type="PANTHER" id="PTHR13182:SF8">
    <property type="entry name" value="CYTOPLASMIC 60S SUBUNIT BIOGENESIS FACTOR ZNF622"/>
    <property type="match status" value="1"/>
</dbReference>
<evidence type="ECO:0000256" key="1">
    <source>
        <dbReference type="ARBA" id="ARBA00004496"/>
    </source>
</evidence>
<evidence type="ECO:0000256" key="6">
    <source>
        <dbReference type="ARBA" id="ARBA00022771"/>
    </source>
</evidence>
<gene>
    <name evidence="10" type="ORF">AAG570_009021</name>
</gene>
<evidence type="ECO:0000313" key="10">
    <source>
        <dbReference type="EMBL" id="KAL1138960.1"/>
    </source>
</evidence>
<comment type="caution">
    <text evidence="10">The sequence shown here is derived from an EMBL/GenBank/DDBJ whole genome shotgun (WGS) entry which is preliminary data.</text>
</comment>
<dbReference type="SMART" id="SM00451">
    <property type="entry name" value="ZnF_U1"/>
    <property type="match status" value="2"/>
</dbReference>
<evidence type="ECO:0000256" key="5">
    <source>
        <dbReference type="ARBA" id="ARBA00022737"/>
    </source>
</evidence>
<keyword evidence="7" id="KW-0862">Zinc</keyword>
<evidence type="ECO:0000256" key="8">
    <source>
        <dbReference type="ARBA" id="ARBA00034126"/>
    </source>
</evidence>
<sequence length="368" mass="42634">MASPKFTCISCRVAFSTAEIQRQHYKTDWHRYNLKRKVVQLGPVSAEQFQAKVLEQRHKESQEAQNGSVFCRACRRAFATGNAFQNHLGSKKHREAEAAMRLTDDSEDIAQPIVPSETSPLSDNEEMEEVDSDEWDLDSDEVSPNNPILNKDCLFCENHSKTLTKCVRHMTESHSFFVPDIDYLVDLRGLLLYLGEKVIRFHACLWCNRCFNSTEAVQGHMKDKGHCKMLHEGEALAQYHMFYNYATSYPDHESSMDVDQEVTIPDVIDDLDYELTLPSGATIGHRSLVVYYRQNLNSSQEIVIKKPKQRDQIISTYRSLGWTDTDRETARRKERDIQFIRRVQMKYATKLGVKANKLQKHFRPQVNF</sequence>
<dbReference type="InterPro" id="IPR003604">
    <property type="entry name" value="Matrin/U1-like-C_Znf_C2H2"/>
</dbReference>
<evidence type="ECO:0000256" key="3">
    <source>
        <dbReference type="ARBA" id="ARBA00022517"/>
    </source>
</evidence>
<keyword evidence="2" id="KW-0963">Cytoplasm</keyword>
<feature type="domain" description="C2H2-type" evidence="9">
    <location>
        <begin position="204"/>
        <end position="226"/>
    </location>
</feature>